<keyword evidence="1" id="KW-0489">Methyltransferase</keyword>
<feature type="compositionally biased region" description="Basic residues" evidence="4">
    <location>
        <begin position="168"/>
        <end position="178"/>
    </location>
</feature>
<keyword evidence="5" id="KW-1133">Transmembrane helix</keyword>
<evidence type="ECO:0000256" key="5">
    <source>
        <dbReference type="SAM" id="Phobius"/>
    </source>
</evidence>
<feature type="region of interest" description="Disordered" evidence="4">
    <location>
        <begin position="159"/>
        <end position="183"/>
    </location>
</feature>
<gene>
    <name evidence="7" type="ORF">CDEB00056_LOCUS1238</name>
</gene>
<dbReference type="AlphaFoldDB" id="A0A7S3PUU9"/>
<keyword evidence="2" id="KW-0808">Transferase</keyword>
<dbReference type="GO" id="GO:0008168">
    <property type="term" value="F:methyltransferase activity"/>
    <property type="evidence" value="ECO:0007669"/>
    <property type="project" value="UniProtKB-KW"/>
</dbReference>
<dbReference type="SUPFAM" id="SSF53335">
    <property type="entry name" value="S-adenosyl-L-methionine-dependent methyltransferases"/>
    <property type="match status" value="1"/>
</dbReference>
<evidence type="ECO:0000313" key="7">
    <source>
        <dbReference type="EMBL" id="CAE0456397.1"/>
    </source>
</evidence>
<dbReference type="PANTHER" id="PTHR42873">
    <property type="entry name" value="RIBOSOMAL RNA LARGE SUBUNIT METHYLTRANSFERASE"/>
    <property type="match status" value="1"/>
</dbReference>
<name>A0A7S3PUU9_9STRA</name>
<accession>A0A7S3PUU9</accession>
<evidence type="ECO:0000256" key="3">
    <source>
        <dbReference type="ARBA" id="ARBA00022691"/>
    </source>
</evidence>
<evidence type="ECO:0000256" key="1">
    <source>
        <dbReference type="ARBA" id="ARBA00022603"/>
    </source>
</evidence>
<feature type="compositionally biased region" description="Polar residues" evidence="4">
    <location>
        <begin position="65"/>
        <end position="76"/>
    </location>
</feature>
<dbReference type="EMBL" id="HBIO01001713">
    <property type="protein sequence ID" value="CAE0456397.1"/>
    <property type="molecule type" value="Transcribed_RNA"/>
</dbReference>
<organism evidence="7">
    <name type="scientific">Chaetoceros debilis</name>
    <dbReference type="NCBI Taxonomy" id="122233"/>
    <lineage>
        <taxon>Eukaryota</taxon>
        <taxon>Sar</taxon>
        <taxon>Stramenopiles</taxon>
        <taxon>Ochrophyta</taxon>
        <taxon>Bacillariophyta</taxon>
        <taxon>Coscinodiscophyceae</taxon>
        <taxon>Chaetocerotophycidae</taxon>
        <taxon>Chaetocerotales</taxon>
        <taxon>Chaetocerotaceae</taxon>
        <taxon>Chaetoceros</taxon>
    </lineage>
</organism>
<protein>
    <recommendedName>
        <fullName evidence="6">S-adenosylmethionine-dependent methyltransferase domain-containing protein</fullName>
    </recommendedName>
</protein>
<evidence type="ECO:0000256" key="2">
    <source>
        <dbReference type="ARBA" id="ARBA00022679"/>
    </source>
</evidence>
<dbReference type="CDD" id="cd02440">
    <property type="entry name" value="AdoMet_MTases"/>
    <property type="match status" value="1"/>
</dbReference>
<keyword evidence="5" id="KW-0812">Transmembrane</keyword>
<feature type="region of interest" description="Disordered" evidence="4">
    <location>
        <begin position="62"/>
        <end position="92"/>
    </location>
</feature>
<evidence type="ECO:0000259" key="6">
    <source>
        <dbReference type="Pfam" id="PF10672"/>
    </source>
</evidence>
<evidence type="ECO:0000256" key="4">
    <source>
        <dbReference type="SAM" id="MobiDB-lite"/>
    </source>
</evidence>
<proteinExistence type="predicted"/>
<dbReference type="CDD" id="cd11572">
    <property type="entry name" value="RlmI_M_like"/>
    <property type="match status" value="1"/>
</dbReference>
<dbReference type="GO" id="GO:0032259">
    <property type="term" value="P:methylation"/>
    <property type="evidence" value="ECO:0007669"/>
    <property type="project" value="UniProtKB-KW"/>
</dbReference>
<reference evidence="7" key="1">
    <citation type="submission" date="2021-01" db="EMBL/GenBank/DDBJ databases">
        <authorList>
            <person name="Corre E."/>
            <person name="Pelletier E."/>
            <person name="Niang G."/>
            <person name="Scheremetjew M."/>
            <person name="Finn R."/>
            <person name="Kale V."/>
            <person name="Holt S."/>
            <person name="Cochrane G."/>
            <person name="Meng A."/>
            <person name="Brown T."/>
            <person name="Cohen L."/>
        </authorList>
    </citation>
    <scope>NUCLEOTIDE SEQUENCE</scope>
    <source>
        <strain evidence="7">MM31A-1</strain>
    </source>
</reference>
<keyword evidence="3" id="KW-0949">S-adenosyl-L-methionine</keyword>
<feature type="transmembrane region" description="Helical" evidence="5">
    <location>
        <begin position="12"/>
        <end position="33"/>
    </location>
</feature>
<sequence>MIQNNSQVSVRIVMAITTVGMFLFASTSTTRFVRAFTSLTSTSRNHAGYGYRTFSSAHSKHPFSVNASSSNRSAISDQDHEEDVDTESSAVESPSSIRRYVVIHKNKQSMAFRNGSPMVYSGSVKKTIQMGINEDEDADDSIISMGSLVAVVVDSEAVKSRGGGGRGNNRKRRGGRGGRGKEKETKIDYNHYLVDKLDGDGDGCAFEYDRDGEFQQEIEDISAIEGSLAKGKLIGFGLFNPISMYRAFIICHQSNYPALFKEVNSIFKSTDCSNREKTENVIELVMKTKINDAIRSRIFMDLPSPRTDSYRLINGEGDGLAGLVVDILGGKVAVIMASAGWVEIYKETIMKVLAEVLESHSGLQGLDLVWRNTPMRLRQDGYELPEIDTENIEIDPRAPDVVILTENKIKYNAYPYDLSSQKTGFYCDQRENRFNLALQCKDKNVLDLCCYTGGFALNAVIHGGAKSCVGVDSSQDAIDAASANTDLNDVESGKIEFVKADIAKYMTAANDENKTYDIIILDPPKLAPTVGALERASRKYHSLNRDAMKLINPKEGGLLMTCTCSGAMTQKNGGQYFLETVKGAALAAGRRLTLLRTSGAAPCHVQDPASYPANAYLTAALFYVSGEDEGGL</sequence>
<dbReference type="Gene3D" id="3.30.750.80">
    <property type="entry name" value="RNA methyltransferase domain (HRMD) like"/>
    <property type="match status" value="1"/>
</dbReference>
<dbReference type="PANTHER" id="PTHR42873:SF1">
    <property type="entry name" value="S-ADENOSYLMETHIONINE-DEPENDENT METHYLTRANSFERASE DOMAIN-CONTAINING PROTEIN"/>
    <property type="match status" value="1"/>
</dbReference>
<dbReference type="InterPro" id="IPR019614">
    <property type="entry name" value="SAM-dep_methyl-trfase"/>
</dbReference>
<dbReference type="Pfam" id="PF10672">
    <property type="entry name" value="Methyltrans_SAM"/>
    <property type="match status" value="1"/>
</dbReference>
<dbReference type="InterPro" id="IPR029063">
    <property type="entry name" value="SAM-dependent_MTases_sf"/>
</dbReference>
<keyword evidence="5" id="KW-0472">Membrane</keyword>
<feature type="domain" description="S-adenosylmethionine-dependent methyltransferase" evidence="6">
    <location>
        <begin position="417"/>
        <end position="568"/>
    </location>
</feature>
<dbReference type="Gene3D" id="3.40.50.150">
    <property type="entry name" value="Vaccinia Virus protein VP39"/>
    <property type="match status" value="1"/>
</dbReference>